<gene>
    <name evidence="1" type="ORF">CDAR_433731</name>
</gene>
<sequence>MYKNRKRNFQHLVQLIEEIESTFLYASNSFDCLQQEVNEYTSLNCEELTACDCRVREQDSKTLMKVLQEHRKMTEELKELFEAIVCEVKNYNHPTLLNRLEVDIKGKIRQLLDNLSHKELQVDQYQIKLFRQIESKVAKKQTHVYAHTALDPATLTADESRARKPESTILIDQLQKHRKKIERIMEVYVETVREVKNCNHPTLLSRQERDIKWKIRDLLYKVLYNEFLVDCY</sequence>
<dbReference type="AlphaFoldDB" id="A0AAV4PIL8"/>
<proteinExistence type="predicted"/>
<comment type="caution">
    <text evidence="1">The sequence shown here is derived from an EMBL/GenBank/DDBJ whole genome shotgun (WGS) entry which is preliminary data.</text>
</comment>
<protein>
    <submittedName>
        <fullName evidence="1">Uncharacterized protein</fullName>
    </submittedName>
</protein>
<dbReference type="Proteomes" id="UP001054837">
    <property type="component" value="Unassembled WGS sequence"/>
</dbReference>
<accession>A0AAV4PIL8</accession>
<evidence type="ECO:0000313" key="1">
    <source>
        <dbReference type="EMBL" id="GIX96203.1"/>
    </source>
</evidence>
<name>A0AAV4PIL8_9ARAC</name>
<organism evidence="1 2">
    <name type="scientific">Caerostris darwini</name>
    <dbReference type="NCBI Taxonomy" id="1538125"/>
    <lineage>
        <taxon>Eukaryota</taxon>
        <taxon>Metazoa</taxon>
        <taxon>Ecdysozoa</taxon>
        <taxon>Arthropoda</taxon>
        <taxon>Chelicerata</taxon>
        <taxon>Arachnida</taxon>
        <taxon>Araneae</taxon>
        <taxon>Araneomorphae</taxon>
        <taxon>Entelegynae</taxon>
        <taxon>Araneoidea</taxon>
        <taxon>Araneidae</taxon>
        <taxon>Caerostris</taxon>
    </lineage>
</organism>
<reference evidence="1 2" key="1">
    <citation type="submission" date="2021-06" db="EMBL/GenBank/DDBJ databases">
        <title>Caerostris darwini draft genome.</title>
        <authorList>
            <person name="Kono N."/>
            <person name="Arakawa K."/>
        </authorList>
    </citation>
    <scope>NUCLEOTIDE SEQUENCE [LARGE SCALE GENOMIC DNA]</scope>
</reference>
<dbReference type="EMBL" id="BPLQ01002875">
    <property type="protein sequence ID" value="GIX96203.1"/>
    <property type="molecule type" value="Genomic_DNA"/>
</dbReference>
<keyword evidence="2" id="KW-1185">Reference proteome</keyword>
<evidence type="ECO:0000313" key="2">
    <source>
        <dbReference type="Proteomes" id="UP001054837"/>
    </source>
</evidence>